<dbReference type="Gene3D" id="3.20.20.80">
    <property type="entry name" value="Glycosidases"/>
    <property type="match status" value="1"/>
</dbReference>
<dbReference type="InterPro" id="IPR001547">
    <property type="entry name" value="Glyco_hydro_5"/>
</dbReference>
<protein>
    <recommendedName>
        <fullName evidence="6">Glycoside hydrolase family 5 domain-containing protein</fullName>
    </recommendedName>
</protein>
<evidence type="ECO:0000256" key="1">
    <source>
        <dbReference type="ARBA" id="ARBA00005641"/>
    </source>
</evidence>
<comment type="caution">
    <text evidence="7">The sequence shown here is derived from an EMBL/GenBank/DDBJ whole genome shotgun (WGS) entry which is preliminary data.</text>
</comment>
<feature type="chain" id="PRO_5043497194" description="Glycoside hydrolase family 5 domain-containing protein" evidence="5">
    <location>
        <begin position="23"/>
        <end position="439"/>
    </location>
</feature>
<dbReference type="InterPro" id="IPR050386">
    <property type="entry name" value="Glycosyl_hydrolase_5"/>
</dbReference>
<proteinExistence type="inferred from homology"/>
<dbReference type="GO" id="GO:0009251">
    <property type="term" value="P:glucan catabolic process"/>
    <property type="evidence" value="ECO:0007669"/>
    <property type="project" value="TreeGrafter"/>
</dbReference>
<dbReference type="Pfam" id="PF00150">
    <property type="entry name" value="Cellulase"/>
    <property type="match status" value="1"/>
</dbReference>
<dbReference type="InterPro" id="IPR017853">
    <property type="entry name" value="GH"/>
</dbReference>
<dbReference type="PANTHER" id="PTHR31297:SF42">
    <property type="entry name" value="GLYCOSIDE HYDROLASE FAMILY 5 DOMAIN-CONTAINING PROTEIN"/>
    <property type="match status" value="1"/>
</dbReference>
<evidence type="ECO:0000313" key="8">
    <source>
        <dbReference type="Proteomes" id="UP001383192"/>
    </source>
</evidence>
<dbReference type="PANTHER" id="PTHR31297">
    <property type="entry name" value="GLUCAN ENDO-1,6-BETA-GLUCOSIDASE B"/>
    <property type="match status" value="1"/>
</dbReference>
<evidence type="ECO:0000256" key="3">
    <source>
        <dbReference type="ARBA" id="ARBA00023295"/>
    </source>
</evidence>
<keyword evidence="3 4" id="KW-0326">Glycosidase</keyword>
<dbReference type="SUPFAM" id="SSF51445">
    <property type="entry name" value="(Trans)glycosidases"/>
    <property type="match status" value="1"/>
</dbReference>
<evidence type="ECO:0000256" key="5">
    <source>
        <dbReference type="SAM" id="SignalP"/>
    </source>
</evidence>
<name>A0AAW0BVP2_9AGAR</name>
<reference evidence="7 8" key="1">
    <citation type="submission" date="2024-01" db="EMBL/GenBank/DDBJ databases">
        <title>A draft genome for a cacao thread blight-causing isolate of Paramarasmius palmivorus.</title>
        <authorList>
            <person name="Baruah I.K."/>
            <person name="Bukari Y."/>
            <person name="Amoako-Attah I."/>
            <person name="Meinhardt L.W."/>
            <person name="Bailey B.A."/>
            <person name="Cohen S.P."/>
        </authorList>
    </citation>
    <scope>NUCLEOTIDE SEQUENCE [LARGE SCALE GENOMIC DNA]</scope>
    <source>
        <strain evidence="7 8">GH-12</strain>
    </source>
</reference>
<keyword evidence="5" id="KW-0732">Signal</keyword>
<keyword evidence="8" id="KW-1185">Reference proteome</keyword>
<gene>
    <name evidence="7" type="ORF">VNI00_013602</name>
</gene>
<dbReference type="GO" id="GO:0009986">
    <property type="term" value="C:cell surface"/>
    <property type="evidence" value="ECO:0007669"/>
    <property type="project" value="TreeGrafter"/>
</dbReference>
<organism evidence="7 8">
    <name type="scientific">Paramarasmius palmivorus</name>
    <dbReference type="NCBI Taxonomy" id="297713"/>
    <lineage>
        <taxon>Eukaryota</taxon>
        <taxon>Fungi</taxon>
        <taxon>Dikarya</taxon>
        <taxon>Basidiomycota</taxon>
        <taxon>Agaricomycotina</taxon>
        <taxon>Agaricomycetes</taxon>
        <taxon>Agaricomycetidae</taxon>
        <taxon>Agaricales</taxon>
        <taxon>Marasmiineae</taxon>
        <taxon>Marasmiaceae</taxon>
        <taxon>Paramarasmius</taxon>
    </lineage>
</organism>
<sequence length="439" mass="49763">MRSFFSSLLIFVMSTVITCSLAAPVERSVAANISKRTPEWPVHYWEANSKIRGVNLGGWLVLEAWITPSLFKGRNDTRIVDEYTFGQYVDRETAQSVLQEHWSTFITLQDFKDIKNAGLNHVRIPVGYWAWDVSGGEPYSQGQFFYLNQAVAWARETGLKVMVDLHGLPGSQNAFDNSGQKGAVNWFKSKDNVNRSLNIIRAMATWYSAQTDVVVAIECVNEPWGYAGEDMMNVLRQYYYDRQYAISYGSIRWPFATATQGSVVTVISDASQSLDSWKGFMNAGFDGVMMDTHFYDIWCPDCPERSYEDHIASVCAQKDRIGSFDLWTVVGEWSVATTNCGNNQYDVYGGSTYDGTAGGPKYGDCSAVSGSAENFTPEYKEFLRKYFEAQISAYEANVGWIYWTWKTEGVDEWSYSKGLEYKWIPQDPTERLYPNICSS</sequence>
<comment type="similarity">
    <text evidence="1 4">Belongs to the glycosyl hydrolase 5 (cellulase A) family.</text>
</comment>
<feature type="domain" description="Glycoside hydrolase family 5" evidence="6">
    <location>
        <begin position="98"/>
        <end position="228"/>
    </location>
</feature>
<dbReference type="GO" id="GO:0008422">
    <property type="term" value="F:beta-glucosidase activity"/>
    <property type="evidence" value="ECO:0007669"/>
    <property type="project" value="TreeGrafter"/>
</dbReference>
<dbReference type="Proteomes" id="UP001383192">
    <property type="component" value="Unassembled WGS sequence"/>
</dbReference>
<evidence type="ECO:0000256" key="2">
    <source>
        <dbReference type="ARBA" id="ARBA00022801"/>
    </source>
</evidence>
<dbReference type="AlphaFoldDB" id="A0AAW0BVP2"/>
<feature type="signal peptide" evidence="5">
    <location>
        <begin position="1"/>
        <end position="22"/>
    </location>
</feature>
<dbReference type="EMBL" id="JAYKXP010000070">
    <property type="protein sequence ID" value="KAK7031186.1"/>
    <property type="molecule type" value="Genomic_DNA"/>
</dbReference>
<evidence type="ECO:0000313" key="7">
    <source>
        <dbReference type="EMBL" id="KAK7031186.1"/>
    </source>
</evidence>
<accession>A0AAW0BVP2</accession>
<evidence type="ECO:0000259" key="6">
    <source>
        <dbReference type="Pfam" id="PF00150"/>
    </source>
</evidence>
<dbReference type="GO" id="GO:0005576">
    <property type="term" value="C:extracellular region"/>
    <property type="evidence" value="ECO:0007669"/>
    <property type="project" value="TreeGrafter"/>
</dbReference>
<evidence type="ECO:0000256" key="4">
    <source>
        <dbReference type="RuleBase" id="RU361153"/>
    </source>
</evidence>
<keyword evidence="2 4" id="KW-0378">Hydrolase</keyword>